<proteinExistence type="predicted"/>
<dbReference type="AlphaFoldDB" id="A0A0F8VTK3"/>
<reference evidence="1" key="1">
    <citation type="journal article" date="2015" name="Nature">
        <title>Complex archaea that bridge the gap between prokaryotes and eukaryotes.</title>
        <authorList>
            <person name="Spang A."/>
            <person name="Saw J.H."/>
            <person name="Jorgensen S.L."/>
            <person name="Zaremba-Niedzwiedzka K."/>
            <person name="Martijn J."/>
            <person name="Lind A.E."/>
            <person name="van Eijk R."/>
            <person name="Schleper C."/>
            <person name="Guy L."/>
            <person name="Ettema T.J."/>
        </authorList>
    </citation>
    <scope>NUCLEOTIDE SEQUENCE</scope>
</reference>
<evidence type="ECO:0000313" key="1">
    <source>
        <dbReference type="EMBL" id="KKK47678.1"/>
    </source>
</evidence>
<gene>
    <name evidence="1" type="ORF">LCGC14_3152740</name>
</gene>
<organism evidence="1">
    <name type="scientific">marine sediment metagenome</name>
    <dbReference type="NCBI Taxonomy" id="412755"/>
    <lineage>
        <taxon>unclassified sequences</taxon>
        <taxon>metagenomes</taxon>
        <taxon>ecological metagenomes</taxon>
    </lineage>
</organism>
<comment type="caution">
    <text evidence="1">The sequence shown here is derived from an EMBL/GenBank/DDBJ whole genome shotgun (WGS) entry which is preliminary data.</text>
</comment>
<dbReference type="EMBL" id="LAZR01069452">
    <property type="protein sequence ID" value="KKK47678.1"/>
    <property type="molecule type" value="Genomic_DNA"/>
</dbReference>
<accession>A0A0F8VTK3</accession>
<protein>
    <submittedName>
        <fullName evidence="1">Uncharacterized protein</fullName>
    </submittedName>
</protein>
<name>A0A0F8VTK3_9ZZZZ</name>
<sequence length="45" mass="4667">MLPPTNPTSCAVDGSFSIEKLLSTDIVVSASVAVEGLAPPTEERH</sequence>